<proteinExistence type="predicted"/>
<organism evidence="2 3">
    <name type="scientific">Trichonephila inaurata madagascariensis</name>
    <dbReference type="NCBI Taxonomy" id="2747483"/>
    <lineage>
        <taxon>Eukaryota</taxon>
        <taxon>Metazoa</taxon>
        <taxon>Ecdysozoa</taxon>
        <taxon>Arthropoda</taxon>
        <taxon>Chelicerata</taxon>
        <taxon>Arachnida</taxon>
        <taxon>Araneae</taxon>
        <taxon>Araneomorphae</taxon>
        <taxon>Entelegynae</taxon>
        <taxon>Araneoidea</taxon>
        <taxon>Nephilidae</taxon>
        <taxon>Trichonephila</taxon>
        <taxon>Trichonephila inaurata</taxon>
    </lineage>
</organism>
<dbReference type="Proteomes" id="UP000886998">
    <property type="component" value="Unassembled WGS sequence"/>
</dbReference>
<keyword evidence="3" id="KW-1185">Reference proteome</keyword>
<name>A0A8X6IE20_9ARAC</name>
<dbReference type="EMBL" id="BMAV01025521">
    <property type="protein sequence ID" value="GFS42158.1"/>
    <property type="molecule type" value="Genomic_DNA"/>
</dbReference>
<feature type="chain" id="PRO_5036482444" evidence="1">
    <location>
        <begin position="21"/>
        <end position="87"/>
    </location>
</feature>
<reference evidence="2" key="1">
    <citation type="submission" date="2020-08" db="EMBL/GenBank/DDBJ databases">
        <title>Multicomponent nature underlies the extraordinary mechanical properties of spider dragline silk.</title>
        <authorList>
            <person name="Kono N."/>
            <person name="Nakamura H."/>
            <person name="Mori M."/>
            <person name="Yoshida Y."/>
            <person name="Ohtoshi R."/>
            <person name="Malay A.D."/>
            <person name="Moran D.A.P."/>
            <person name="Tomita M."/>
            <person name="Numata K."/>
            <person name="Arakawa K."/>
        </authorList>
    </citation>
    <scope>NUCLEOTIDE SEQUENCE</scope>
</reference>
<accession>A0A8X6IE20</accession>
<comment type="caution">
    <text evidence="2">The sequence shown here is derived from an EMBL/GenBank/DDBJ whole genome shotgun (WGS) entry which is preliminary data.</text>
</comment>
<evidence type="ECO:0000256" key="1">
    <source>
        <dbReference type="SAM" id="SignalP"/>
    </source>
</evidence>
<gene>
    <name evidence="2" type="ORF">TNIN_407711</name>
</gene>
<dbReference type="AlphaFoldDB" id="A0A8X6IE20"/>
<evidence type="ECO:0000313" key="3">
    <source>
        <dbReference type="Proteomes" id="UP000886998"/>
    </source>
</evidence>
<protein>
    <submittedName>
        <fullName evidence="2">Uncharacterized protein</fullName>
    </submittedName>
</protein>
<keyword evidence="1" id="KW-0732">Signal</keyword>
<evidence type="ECO:0000313" key="2">
    <source>
        <dbReference type="EMBL" id="GFS42158.1"/>
    </source>
</evidence>
<sequence>MKTVILSGFVVLLIIIRVQGRDPNRCGVFMKKCENDQYCWRVFEKNPPVEYCVPFRREGELCDDAGKVCYPGLFCQVESVGFLKVCK</sequence>
<feature type="signal peptide" evidence="1">
    <location>
        <begin position="1"/>
        <end position="20"/>
    </location>
</feature>